<comment type="caution">
    <text evidence="2">The sequence shown here is derived from an EMBL/GenBank/DDBJ whole genome shotgun (WGS) entry which is preliminary data.</text>
</comment>
<feature type="compositionally biased region" description="Acidic residues" evidence="1">
    <location>
        <begin position="90"/>
        <end position="100"/>
    </location>
</feature>
<accession>A0A640SXB3</accession>
<dbReference type="Proteomes" id="UP000430079">
    <property type="component" value="Unassembled WGS sequence"/>
</dbReference>
<feature type="region of interest" description="Disordered" evidence="1">
    <location>
        <begin position="182"/>
        <end position="205"/>
    </location>
</feature>
<feature type="compositionally biased region" description="Basic and acidic residues" evidence="1">
    <location>
        <begin position="61"/>
        <end position="78"/>
    </location>
</feature>
<protein>
    <submittedName>
        <fullName evidence="2">Uncharacterized protein</fullName>
    </submittedName>
</protein>
<reference evidence="2 3" key="1">
    <citation type="submission" date="2019-12" db="EMBL/GenBank/DDBJ databases">
        <title>Whole genome shotgun sequence of Streptomyces hygroscopicus subsp. glebosus NBRC 13786.</title>
        <authorList>
            <person name="Ichikawa N."/>
            <person name="Kimura A."/>
            <person name="Kitahashi Y."/>
            <person name="Komaki H."/>
            <person name="Tamura T."/>
        </authorList>
    </citation>
    <scope>NUCLEOTIDE SEQUENCE [LARGE SCALE GENOMIC DNA]</scope>
    <source>
        <strain evidence="2 3">NBRC 13786</strain>
    </source>
</reference>
<proteinExistence type="predicted"/>
<keyword evidence="3" id="KW-1185">Reference proteome</keyword>
<evidence type="ECO:0000313" key="2">
    <source>
        <dbReference type="EMBL" id="GFE14706.1"/>
    </source>
</evidence>
<name>A0A640SXB3_9ACTN</name>
<gene>
    <name evidence="2" type="ORF">Sgleb_27530</name>
</gene>
<evidence type="ECO:0000313" key="3">
    <source>
        <dbReference type="Proteomes" id="UP000430079"/>
    </source>
</evidence>
<dbReference type="AlphaFoldDB" id="A0A640SXB3"/>
<organism evidence="2 3">
    <name type="scientific">Streptomyces glebosus</name>
    <dbReference type="NCBI Taxonomy" id="249580"/>
    <lineage>
        <taxon>Bacteria</taxon>
        <taxon>Bacillati</taxon>
        <taxon>Actinomycetota</taxon>
        <taxon>Actinomycetes</taxon>
        <taxon>Kitasatosporales</taxon>
        <taxon>Streptomycetaceae</taxon>
        <taxon>Streptomyces</taxon>
    </lineage>
</organism>
<sequence length="205" mass="22636">MFPPGVPCSWSGAVTAAVTTEVVRRPVTCSRGPFPSHPRPLPAVGDRITAPLLPICRRPDEEAKQAGERCREDSDQDVRIPLVDQRVNDGEEIDYEDDAQSEDKSHPQPAGCKRRGRRNRGPERGYSCRPRRSPSGYSCLDLGGVILHLTQRMLDTFLNVWLIPVCHGRMRIGAESWERGNARASVDSHPDGGPDRVGAAPARLR</sequence>
<feature type="compositionally biased region" description="Basic and acidic residues" evidence="1">
    <location>
        <begin position="182"/>
        <end position="194"/>
    </location>
</feature>
<feature type="region of interest" description="Disordered" evidence="1">
    <location>
        <begin position="61"/>
        <end position="132"/>
    </location>
</feature>
<dbReference type="EMBL" id="BLIO01000001">
    <property type="protein sequence ID" value="GFE14706.1"/>
    <property type="molecule type" value="Genomic_DNA"/>
</dbReference>
<evidence type="ECO:0000256" key="1">
    <source>
        <dbReference type="SAM" id="MobiDB-lite"/>
    </source>
</evidence>